<comment type="caution">
    <text evidence="2">The sequence shown here is derived from an EMBL/GenBank/DDBJ whole genome shotgun (WGS) entry which is preliminary data.</text>
</comment>
<evidence type="ECO:0000313" key="3">
    <source>
        <dbReference type="EMBL" id="TYK05649.1"/>
    </source>
</evidence>
<organism evidence="2 4">
    <name type="scientific">Cucumis melo var. makuwa</name>
    <name type="common">Oriental melon</name>
    <dbReference type="NCBI Taxonomy" id="1194695"/>
    <lineage>
        <taxon>Eukaryota</taxon>
        <taxon>Viridiplantae</taxon>
        <taxon>Streptophyta</taxon>
        <taxon>Embryophyta</taxon>
        <taxon>Tracheophyta</taxon>
        <taxon>Spermatophyta</taxon>
        <taxon>Magnoliopsida</taxon>
        <taxon>eudicotyledons</taxon>
        <taxon>Gunneridae</taxon>
        <taxon>Pentapetalae</taxon>
        <taxon>rosids</taxon>
        <taxon>fabids</taxon>
        <taxon>Cucurbitales</taxon>
        <taxon>Cucurbitaceae</taxon>
        <taxon>Benincaseae</taxon>
        <taxon>Cucumis</taxon>
    </lineage>
</organism>
<evidence type="ECO:0000313" key="4">
    <source>
        <dbReference type="Proteomes" id="UP000321393"/>
    </source>
</evidence>
<dbReference type="Proteomes" id="UP000321947">
    <property type="component" value="Unassembled WGS sequence"/>
</dbReference>
<accession>A0A5A7TGA9</accession>
<evidence type="ECO:0000259" key="1">
    <source>
        <dbReference type="Pfam" id="PF24626"/>
    </source>
</evidence>
<dbReference type="EMBL" id="SSTD01013776">
    <property type="protein sequence ID" value="TYK05649.1"/>
    <property type="molecule type" value="Genomic_DNA"/>
</dbReference>
<proteinExistence type="predicted"/>
<gene>
    <name evidence="3" type="ORF">E5676_scaffold98G001110</name>
    <name evidence="2" type="ORF">E6C27_scaffold262G001840</name>
</gene>
<evidence type="ECO:0000313" key="5">
    <source>
        <dbReference type="Proteomes" id="UP000321947"/>
    </source>
</evidence>
<dbReference type="Pfam" id="PF24626">
    <property type="entry name" value="SH3_Tf2-1"/>
    <property type="match status" value="1"/>
</dbReference>
<dbReference type="EMBL" id="SSTE01017321">
    <property type="protein sequence ID" value="KAA0040607.1"/>
    <property type="molecule type" value="Genomic_DNA"/>
</dbReference>
<evidence type="ECO:0000313" key="2">
    <source>
        <dbReference type="EMBL" id="KAA0040607.1"/>
    </source>
</evidence>
<dbReference type="Proteomes" id="UP000321393">
    <property type="component" value="Unassembled WGS sequence"/>
</dbReference>
<dbReference type="AlphaFoldDB" id="A0A5A7TGA9"/>
<dbReference type="InterPro" id="IPR056924">
    <property type="entry name" value="SH3_Tf2-1"/>
</dbReference>
<dbReference type="OrthoDB" id="5554229at2759"/>
<sequence>MYQRSLGVTPFQAVYGRLPPPLIYCGDRDTPNSTLDEQLKERDITLRILKEHLKIAQEKLKKYADLKRPVAYKLELPSTASIHLAFHVSQLKKMLGEHSIVQPDMPYITENHEWKASP</sequence>
<name>A0A5A7TGA9_CUCMM</name>
<reference evidence="4 5" key="1">
    <citation type="submission" date="2019-08" db="EMBL/GenBank/DDBJ databases">
        <title>Draft genome sequences of two oriental melons (Cucumis melo L. var makuwa).</title>
        <authorList>
            <person name="Kwon S.-Y."/>
        </authorList>
    </citation>
    <scope>NUCLEOTIDE SEQUENCE [LARGE SCALE GENOMIC DNA]</scope>
    <source>
        <strain evidence="5">cv. Chang Bougi</strain>
        <strain evidence="4">cv. SW 3</strain>
        <tissue evidence="2">Leaf</tissue>
    </source>
</reference>
<feature type="domain" description="Tf2-1-like SH3-like" evidence="1">
    <location>
        <begin position="69"/>
        <end position="94"/>
    </location>
</feature>
<protein>
    <submittedName>
        <fullName evidence="2">Transposon Ty3-G Gag-Pol polyprotein</fullName>
    </submittedName>
</protein>